<dbReference type="PANTHER" id="PTHR43586:SF4">
    <property type="entry name" value="ISOPENICILLIN N EPIMERASE"/>
    <property type="match status" value="1"/>
</dbReference>
<dbReference type="GO" id="GO:0008483">
    <property type="term" value="F:transaminase activity"/>
    <property type="evidence" value="ECO:0007669"/>
    <property type="project" value="UniProtKB-KW"/>
</dbReference>
<feature type="region of interest" description="Disordered" evidence="1">
    <location>
        <begin position="405"/>
        <end position="427"/>
    </location>
</feature>
<name>A0A8J7PB85_9BACT</name>
<sequence>MAKSAAAHIHRSMTMSEKIIYFDNASTTFPKPESVYKVCDSVLRSAGNPGRGAHRLAYNSSRQIFEARECLADFLGVADGHRLVFTAGCTQSINLVLTGLIGAQKLRAGDRVLVTSFEHNAVMRSLACHEGHDGIEVVQVPAGPDGNLVDLAALRRISSESPKPALAVFTRASNVTGALLDIETVSRMLEDADIPLLIDAAQSAGFVRDDLSHLTGVTYFAASGHKGLYGPPGIGILYVRSQNFELDPPYCGGTGSRSDSLAMPTFLPDRLEPGTHGVQLAAGLAEGVRYVLDHGPEAMLARARSLVDYFLFKTIDIDAIEIKGRRVDRDRLVASLTAAGLMPGEAQTGSILSGSSLAASLSSQSSQPSKPSQPSQSSALPSSASPASGLTAEAAANSAAAADTAITSSSSSSSSSSLQKRRMTSEMSREPQYLPVVVFSYRGLTADRVADWLDTGYGIAIRAGLHCAVSAHKVLNSEKTGLARVSFSSFNTKEDVDQLVQALQDLSRMPA</sequence>
<accession>A0A8J7PB85</accession>
<feature type="compositionally biased region" description="Low complexity" evidence="1">
    <location>
        <begin position="405"/>
        <end position="417"/>
    </location>
</feature>
<dbReference type="Gene3D" id="3.40.640.10">
    <property type="entry name" value="Type I PLP-dependent aspartate aminotransferase-like (Major domain)"/>
    <property type="match status" value="1"/>
</dbReference>
<gene>
    <name evidence="3" type="ORF">J0M35_13095</name>
</gene>
<evidence type="ECO:0000313" key="3">
    <source>
        <dbReference type="EMBL" id="MBN8661297.1"/>
    </source>
</evidence>
<feature type="domain" description="Aminotransferase class V" evidence="2">
    <location>
        <begin position="20"/>
        <end position="356"/>
    </location>
</feature>
<keyword evidence="3" id="KW-0032">Aminotransferase</keyword>
<proteinExistence type="predicted"/>
<dbReference type="SUPFAM" id="SSF53383">
    <property type="entry name" value="PLP-dependent transferases"/>
    <property type="match status" value="2"/>
</dbReference>
<dbReference type="Gene3D" id="3.90.1150.10">
    <property type="entry name" value="Aspartate Aminotransferase, domain 1"/>
    <property type="match status" value="2"/>
</dbReference>
<dbReference type="InterPro" id="IPR015421">
    <property type="entry name" value="PyrdxlP-dep_Trfase_major"/>
</dbReference>
<feature type="domain" description="Aminotransferase class V" evidence="2">
    <location>
        <begin position="418"/>
        <end position="499"/>
    </location>
</feature>
<evidence type="ECO:0000313" key="4">
    <source>
        <dbReference type="Proteomes" id="UP000664277"/>
    </source>
</evidence>
<dbReference type="InterPro" id="IPR015424">
    <property type="entry name" value="PyrdxlP-dep_Trfase"/>
</dbReference>
<dbReference type="Proteomes" id="UP000664277">
    <property type="component" value="Unassembled WGS sequence"/>
</dbReference>
<feature type="region of interest" description="Disordered" evidence="1">
    <location>
        <begin position="360"/>
        <end position="387"/>
    </location>
</feature>
<keyword evidence="3" id="KW-0808">Transferase</keyword>
<dbReference type="AlphaFoldDB" id="A0A8J7PB85"/>
<dbReference type="EMBL" id="JAFLCK010000018">
    <property type="protein sequence ID" value="MBN8661297.1"/>
    <property type="molecule type" value="Genomic_DNA"/>
</dbReference>
<evidence type="ECO:0000256" key="1">
    <source>
        <dbReference type="SAM" id="MobiDB-lite"/>
    </source>
</evidence>
<dbReference type="InterPro" id="IPR000192">
    <property type="entry name" value="Aminotrans_V_dom"/>
</dbReference>
<dbReference type="Pfam" id="PF00266">
    <property type="entry name" value="Aminotran_5"/>
    <property type="match status" value="2"/>
</dbReference>
<dbReference type="PANTHER" id="PTHR43586">
    <property type="entry name" value="CYSTEINE DESULFURASE"/>
    <property type="match status" value="1"/>
</dbReference>
<comment type="caution">
    <text evidence="3">The sequence shown here is derived from an EMBL/GenBank/DDBJ whole genome shotgun (WGS) entry which is preliminary data.</text>
</comment>
<reference evidence="3" key="1">
    <citation type="submission" date="2021-02" db="EMBL/GenBank/DDBJ databases">
        <title>Genome-Resolved Metagenomics of a Microbial Community Performing Photosynthetic Biological Nutrient Removal.</title>
        <authorList>
            <person name="Mcdaniel E.A."/>
        </authorList>
    </citation>
    <scope>NUCLEOTIDE SEQUENCE</scope>
    <source>
        <strain evidence="3">UWPOB_OBS1</strain>
    </source>
</reference>
<organism evidence="3 4">
    <name type="scientific">Candidatus Obscuribacter phosphatis</name>
    <dbReference type="NCBI Taxonomy" id="1906157"/>
    <lineage>
        <taxon>Bacteria</taxon>
        <taxon>Bacillati</taxon>
        <taxon>Candidatus Melainabacteria</taxon>
        <taxon>Candidatus Obscuribacterales</taxon>
        <taxon>Candidatus Obscuribacteraceae</taxon>
        <taxon>Candidatus Obscuribacter</taxon>
    </lineage>
</organism>
<evidence type="ECO:0000259" key="2">
    <source>
        <dbReference type="Pfam" id="PF00266"/>
    </source>
</evidence>
<dbReference type="InterPro" id="IPR015422">
    <property type="entry name" value="PyrdxlP-dep_Trfase_small"/>
</dbReference>
<protein>
    <submittedName>
        <fullName evidence="3">Aminotransferase class V-fold PLP-dependent enzyme</fullName>
    </submittedName>
</protein>